<reference evidence="1" key="1">
    <citation type="submission" date="2021-02" db="EMBL/GenBank/DDBJ databases">
        <authorList>
            <consortium name="DOE Joint Genome Institute"/>
            <person name="Ahrendt S."/>
            <person name="Looney B.P."/>
            <person name="Miyauchi S."/>
            <person name="Morin E."/>
            <person name="Drula E."/>
            <person name="Courty P.E."/>
            <person name="Chicoki N."/>
            <person name="Fauchery L."/>
            <person name="Kohler A."/>
            <person name="Kuo A."/>
            <person name="Labutti K."/>
            <person name="Pangilinan J."/>
            <person name="Lipzen A."/>
            <person name="Riley R."/>
            <person name="Andreopoulos W."/>
            <person name="He G."/>
            <person name="Johnson J."/>
            <person name="Barry K.W."/>
            <person name="Grigoriev I.V."/>
            <person name="Nagy L."/>
            <person name="Hibbett D."/>
            <person name="Henrissat B."/>
            <person name="Matheny P.B."/>
            <person name="Labbe J."/>
            <person name="Martin F."/>
        </authorList>
    </citation>
    <scope>NUCLEOTIDE SEQUENCE</scope>
    <source>
        <strain evidence="1">EC-137</strain>
    </source>
</reference>
<proteinExistence type="predicted"/>
<protein>
    <submittedName>
        <fullName evidence="1">Uncharacterized protein</fullName>
    </submittedName>
</protein>
<keyword evidence="2" id="KW-1185">Reference proteome</keyword>
<dbReference type="EMBL" id="MU273482">
    <property type="protein sequence ID" value="KAI0035595.1"/>
    <property type="molecule type" value="Genomic_DNA"/>
</dbReference>
<dbReference type="Proteomes" id="UP000814128">
    <property type="component" value="Unassembled WGS sequence"/>
</dbReference>
<sequence>MPPRYMGANRMGYLKFLFRLLRLAWDKFSALLRMGCAKLFGWAYRQKHRRQPREEDTGEKGTGAEQSSITTARPSNDFSRPNIIPSTDSSGLSSTFNLASSSDTSLGSTSGSLLNTYRALLIGLNYKEQGDRALTGSVKDVMSMKTLLIKSFGWSEDEITVMTDEIDKISHDSKSAPFPTKENMLREMGILVKDARPDSNLMRDMASKLQQKMILTSSMVSTNVGDLYNRCFMLGLTRLTFLCKAFYPLSLSIFPIMILGRSLWIRCLQAAVLPHHHNATTRTALPVRSQTIHTYLAAPLRKVTARKKNHWRVLKVAIRLTARRTQAKSTRSEGELQPEPLHSARIAKGLSLLAPKKDEAIPRAILREDGPIVISLSACSDGQLANECKGGGGIMTTRLCKLLTANPDASIGEVENGLRFVAPATPNELA</sequence>
<evidence type="ECO:0000313" key="1">
    <source>
        <dbReference type="EMBL" id="KAI0035595.1"/>
    </source>
</evidence>
<accession>A0ACB8QVM1</accession>
<reference evidence="1" key="2">
    <citation type="journal article" date="2022" name="New Phytol.">
        <title>Evolutionary transition to the ectomycorrhizal habit in the genomes of a hyperdiverse lineage of mushroom-forming fungi.</title>
        <authorList>
            <person name="Looney B."/>
            <person name="Miyauchi S."/>
            <person name="Morin E."/>
            <person name="Drula E."/>
            <person name="Courty P.E."/>
            <person name="Kohler A."/>
            <person name="Kuo A."/>
            <person name="LaButti K."/>
            <person name="Pangilinan J."/>
            <person name="Lipzen A."/>
            <person name="Riley R."/>
            <person name="Andreopoulos W."/>
            <person name="He G."/>
            <person name="Johnson J."/>
            <person name="Nolan M."/>
            <person name="Tritt A."/>
            <person name="Barry K.W."/>
            <person name="Grigoriev I.V."/>
            <person name="Nagy L.G."/>
            <person name="Hibbett D."/>
            <person name="Henrissat B."/>
            <person name="Matheny P.B."/>
            <person name="Labbe J."/>
            <person name="Martin F.M."/>
        </authorList>
    </citation>
    <scope>NUCLEOTIDE SEQUENCE</scope>
    <source>
        <strain evidence="1">EC-137</strain>
    </source>
</reference>
<organism evidence="1 2">
    <name type="scientific">Vararia minispora EC-137</name>
    <dbReference type="NCBI Taxonomy" id="1314806"/>
    <lineage>
        <taxon>Eukaryota</taxon>
        <taxon>Fungi</taxon>
        <taxon>Dikarya</taxon>
        <taxon>Basidiomycota</taxon>
        <taxon>Agaricomycotina</taxon>
        <taxon>Agaricomycetes</taxon>
        <taxon>Russulales</taxon>
        <taxon>Lachnocladiaceae</taxon>
        <taxon>Vararia</taxon>
    </lineage>
</organism>
<name>A0ACB8QVM1_9AGAM</name>
<gene>
    <name evidence="1" type="ORF">K488DRAFT_68284</name>
</gene>
<evidence type="ECO:0000313" key="2">
    <source>
        <dbReference type="Proteomes" id="UP000814128"/>
    </source>
</evidence>
<comment type="caution">
    <text evidence="1">The sequence shown here is derived from an EMBL/GenBank/DDBJ whole genome shotgun (WGS) entry which is preliminary data.</text>
</comment>